<keyword evidence="3" id="KW-1185">Reference proteome</keyword>
<gene>
    <name evidence="2" type="ORF">OsI_14464</name>
</gene>
<evidence type="ECO:0000256" key="1">
    <source>
        <dbReference type="SAM" id="MobiDB-lite"/>
    </source>
</evidence>
<dbReference type="Gramene" id="BGIOSGA014007-TA">
    <property type="protein sequence ID" value="BGIOSGA014007-PA"/>
    <property type="gene ID" value="BGIOSGA014007"/>
</dbReference>
<sequence>MPAGRGRRLAALRLHRAALAWEKRGEMSGGAGVSHPPRPAAAGKGGAWVEDARRAGGRLVVRRPGRLRAASATNWRLSPTSTTVDEIIDSIWSHLGVYTACSNPCHRNRRGVRLPVGCGCFGLADCFDCRSNSLARFPSRRRNQGLRNSRGDRMHLLITAIYARIDGYGPEISF</sequence>
<evidence type="ECO:0000313" key="3">
    <source>
        <dbReference type="Proteomes" id="UP000007015"/>
    </source>
</evidence>
<reference evidence="2 3" key="1">
    <citation type="journal article" date="2005" name="PLoS Biol.">
        <title>The genomes of Oryza sativa: a history of duplications.</title>
        <authorList>
            <person name="Yu J."/>
            <person name="Wang J."/>
            <person name="Lin W."/>
            <person name="Li S."/>
            <person name="Li H."/>
            <person name="Zhou J."/>
            <person name="Ni P."/>
            <person name="Dong W."/>
            <person name="Hu S."/>
            <person name="Zeng C."/>
            <person name="Zhang J."/>
            <person name="Zhang Y."/>
            <person name="Li R."/>
            <person name="Xu Z."/>
            <person name="Li S."/>
            <person name="Li X."/>
            <person name="Zheng H."/>
            <person name="Cong L."/>
            <person name="Lin L."/>
            <person name="Yin J."/>
            <person name="Geng J."/>
            <person name="Li G."/>
            <person name="Shi J."/>
            <person name="Liu J."/>
            <person name="Lv H."/>
            <person name="Li J."/>
            <person name="Wang J."/>
            <person name="Deng Y."/>
            <person name="Ran L."/>
            <person name="Shi X."/>
            <person name="Wang X."/>
            <person name="Wu Q."/>
            <person name="Li C."/>
            <person name="Ren X."/>
            <person name="Wang J."/>
            <person name="Wang X."/>
            <person name="Li D."/>
            <person name="Liu D."/>
            <person name="Zhang X."/>
            <person name="Ji Z."/>
            <person name="Zhao W."/>
            <person name="Sun Y."/>
            <person name="Zhang Z."/>
            <person name="Bao J."/>
            <person name="Han Y."/>
            <person name="Dong L."/>
            <person name="Ji J."/>
            <person name="Chen P."/>
            <person name="Wu S."/>
            <person name="Liu J."/>
            <person name="Xiao Y."/>
            <person name="Bu D."/>
            <person name="Tan J."/>
            <person name="Yang L."/>
            <person name="Ye C."/>
            <person name="Zhang J."/>
            <person name="Xu J."/>
            <person name="Zhou Y."/>
            <person name="Yu Y."/>
            <person name="Zhang B."/>
            <person name="Zhuang S."/>
            <person name="Wei H."/>
            <person name="Liu B."/>
            <person name="Lei M."/>
            <person name="Yu H."/>
            <person name="Li Y."/>
            <person name="Xu H."/>
            <person name="Wei S."/>
            <person name="He X."/>
            <person name="Fang L."/>
            <person name="Zhang Z."/>
            <person name="Zhang Y."/>
            <person name="Huang X."/>
            <person name="Su Z."/>
            <person name="Tong W."/>
            <person name="Li J."/>
            <person name="Tong Z."/>
            <person name="Li S."/>
            <person name="Ye J."/>
            <person name="Wang L."/>
            <person name="Fang L."/>
            <person name="Lei T."/>
            <person name="Chen C."/>
            <person name="Chen H."/>
            <person name="Xu Z."/>
            <person name="Li H."/>
            <person name="Huang H."/>
            <person name="Zhang F."/>
            <person name="Xu H."/>
            <person name="Li N."/>
            <person name="Zhao C."/>
            <person name="Li S."/>
            <person name="Dong L."/>
            <person name="Huang Y."/>
            <person name="Li L."/>
            <person name="Xi Y."/>
            <person name="Qi Q."/>
            <person name="Li W."/>
            <person name="Zhang B."/>
            <person name="Hu W."/>
            <person name="Zhang Y."/>
            <person name="Tian X."/>
            <person name="Jiao Y."/>
            <person name="Liang X."/>
            <person name="Jin J."/>
            <person name="Gao L."/>
            <person name="Zheng W."/>
            <person name="Hao B."/>
            <person name="Liu S."/>
            <person name="Wang W."/>
            <person name="Yuan L."/>
            <person name="Cao M."/>
            <person name="McDermott J."/>
            <person name="Samudrala R."/>
            <person name="Wang J."/>
            <person name="Wong G.K."/>
            <person name="Yang H."/>
        </authorList>
    </citation>
    <scope>NUCLEOTIDE SEQUENCE [LARGE SCALE GENOMIC DNA]</scope>
    <source>
        <strain evidence="3">cv. 93-11</strain>
    </source>
</reference>
<dbReference type="STRING" id="39946.A2XPF1"/>
<accession>A2XPF1</accession>
<dbReference type="HOGENOM" id="CLU_1542597_0_0_1"/>
<dbReference type="EMBL" id="CM000128">
    <property type="protein sequence ID" value="EAY92711.1"/>
    <property type="molecule type" value="Genomic_DNA"/>
</dbReference>
<organism evidence="2 3">
    <name type="scientific">Oryza sativa subsp. indica</name>
    <name type="common">Rice</name>
    <dbReference type="NCBI Taxonomy" id="39946"/>
    <lineage>
        <taxon>Eukaryota</taxon>
        <taxon>Viridiplantae</taxon>
        <taxon>Streptophyta</taxon>
        <taxon>Embryophyta</taxon>
        <taxon>Tracheophyta</taxon>
        <taxon>Spermatophyta</taxon>
        <taxon>Magnoliopsida</taxon>
        <taxon>Liliopsida</taxon>
        <taxon>Poales</taxon>
        <taxon>Poaceae</taxon>
        <taxon>BOP clade</taxon>
        <taxon>Oryzoideae</taxon>
        <taxon>Oryzeae</taxon>
        <taxon>Oryzinae</taxon>
        <taxon>Oryza</taxon>
        <taxon>Oryza sativa</taxon>
    </lineage>
</organism>
<protein>
    <submittedName>
        <fullName evidence="2">Uncharacterized protein</fullName>
    </submittedName>
</protein>
<evidence type="ECO:0000313" key="2">
    <source>
        <dbReference type="EMBL" id="EAY92711.1"/>
    </source>
</evidence>
<name>A2XPF1_ORYSI</name>
<feature type="region of interest" description="Disordered" evidence="1">
    <location>
        <begin position="27"/>
        <end position="47"/>
    </location>
</feature>
<proteinExistence type="predicted"/>
<dbReference type="AlphaFoldDB" id="A2XPF1"/>
<dbReference type="Proteomes" id="UP000007015">
    <property type="component" value="Chromosome 3"/>
</dbReference>